<evidence type="ECO:0000259" key="2">
    <source>
        <dbReference type="PROSITE" id="PS50011"/>
    </source>
</evidence>
<evidence type="ECO:0000256" key="1">
    <source>
        <dbReference type="SAM" id="MobiDB-lite"/>
    </source>
</evidence>
<gene>
    <name evidence="3" type="ORF">SISSUDRAFT_1018434</name>
</gene>
<dbReference type="InterPro" id="IPR000719">
    <property type="entry name" value="Prot_kinase_dom"/>
</dbReference>
<dbReference type="InterPro" id="IPR008271">
    <property type="entry name" value="Ser/Thr_kinase_AS"/>
</dbReference>
<keyword evidence="3" id="KW-0418">Kinase</keyword>
<feature type="domain" description="Protein kinase" evidence="2">
    <location>
        <begin position="203"/>
        <end position="503"/>
    </location>
</feature>
<dbReference type="Proteomes" id="UP000076798">
    <property type="component" value="Unassembled WGS sequence"/>
</dbReference>
<dbReference type="EMBL" id="KV428028">
    <property type="protein sequence ID" value="KZT40779.1"/>
    <property type="molecule type" value="Genomic_DNA"/>
</dbReference>
<feature type="region of interest" description="Disordered" evidence="1">
    <location>
        <begin position="37"/>
        <end position="152"/>
    </location>
</feature>
<evidence type="ECO:0000313" key="3">
    <source>
        <dbReference type="EMBL" id="KZT40779.1"/>
    </source>
</evidence>
<dbReference type="AlphaFoldDB" id="A0A166FLJ2"/>
<dbReference type="GO" id="GO:0004674">
    <property type="term" value="F:protein serine/threonine kinase activity"/>
    <property type="evidence" value="ECO:0007669"/>
    <property type="project" value="TreeGrafter"/>
</dbReference>
<dbReference type="SMART" id="SM00220">
    <property type="entry name" value="S_TKc"/>
    <property type="match status" value="1"/>
</dbReference>
<evidence type="ECO:0000313" key="4">
    <source>
        <dbReference type="Proteomes" id="UP000076798"/>
    </source>
</evidence>
<organism evidence="3 4">
    <name type="scientific">Sistotremastrum suecicum HHB10207 ss-3</name>
    <dbReference type="NCBI Taxonomy" id="1314776"/>
    <lineage>
        <taxon>Eukaryota</taxon>
        <taxon>Fungi</taxon>
        <taxon>Dikarya</taxon>
        <taxon>Basidiomycota</taxon>
        <taxon>Agaricomycotina</taxon>
        <taxon>Agaricomycetes</taxon>
        <taxon>Sistotremastrales</taxon>
        <taxon>Sistotremastraceae</taxon>
        <taxon>Sistotremastrum</taxon>
    </lineage>
</organism>
<feature type="compositionally biased region" description="Basic and acidic residues" evidence="1">
    <location>
        <begin position="37"/>
        <end position="58"/>
    </location>
</feature>
<dbReference type="PROSITE" id="PS50011">
    <property type="entry name" value="PROTEIN_KINASE_DOM"/>
    <property type="match status" value="1"/>
</dbReference>
<keyword evidence="4" id="KW-1185">Reference proteome</keyword>
<name>A0A166FLJ2_9AGAM</name>
<dbReference type="OrthoDB" id="5809314at2759"/>
<keyword evidence="3" id="KW-0808">Transferase</keyword>
<dbReference type="Gene3D" id="1.10.510.10">
    <property type="entry name" value="Transferase(Phosphotransferase) domain 1"/>
    <property type="match status" value="1"/>
</dbReference>
<dbReference type="PANTHER" id="PTHR44329">
    <property type="entry name" value="SERINE/THREONINE-PROTEIN KINASE TNNI3K-RELATED"/>
    <property type="match status" value="1"/>
</dbReference>
<protein>
    <submittedName>
        <fullName evidence="3">Kinase-like protein</fullName>
    </submittedName>
</protein>
<dbReference type="Pfam" id="PF00069">
    <property type="entry name" value="Pkinase"/>
    <property type="match status" value="1"/>
</dbReference>
<dbReference type="SUPFAM" id="SSF56112">
    <property type="entry name" value="Protein kinase-like (PK-like)"/>
    <property type="match status" value="1"/>
</dbReference>
<dbReference type="PROSITE" id="PS00108">
    <property type="entry name" value="PROTEIN_KINASE_ST"/>
    <property type="match status" value="1"/>
</dbReference>
<dbReference type="STRING" id="1314776.A0A166FLJ2"/>
<sequence length="520" mass="58146">MNAIPATMSTGRDLDSSESSRQYAYDILPVYPAYHSHENLNSRSVPRAEKDRRLREPDGLIGLSNSNVNRVDRPEERAGASSHHASQLVTGKRKAMSPPPRAPSFKRKRSSLEAPLLLSQPLRPRQSSEEPEEREFNSQARHRTRSESGSDEFALSLPPIRLLTKINRTIPLPSTSTYFSSNGTYFSSDEEIPNLSGLISYANSDTSLVAWGGYSDIHKATLGSKPVAVKVIRDVHIAKRNRRSLLRNIKKEMCLWARMEHSNVLPFLGYCFFPTHTLAQDGDGSPFSLVSPWMKNGTVISYIKENPLVDRTVLLMDVFKGLRFLHSQGVVHGDLKGSNVLVSEDGVAVLADFGLASLADADPSLSRSHHASTTGIKGTVNWMAPELLDACEDSNATTKPTTASDVWALGCLILEVIASKIPYQYCKKPANVIREMIRSKPPFIFTPTPQASQTESWVSDTYVPLEFHGYPDLWFLCEDCWDFEPTRRPDCISMELVFQDEMLLAESKRYPYCRESCCRA</sequence>
<dbReference type="GO" id="GO:0005524">
    <property type="term" value="F:ATP binding"/>
    <property type="evidence" value="ECO:0007669"/>
    <property type="project" value="InterPro"/>
</dbReference>
<feature type="compositionally biased region" description="Low complexity" evidence="1">
    <location>
        <begin position="115"/>
        <end position="125"/>
    </location>
</feature>
<proteinExistence type="predicted"/>
<reference evidence="3 4" key="1">
    <citation type="journal article" date="2016" name="Mol. Biol. Evol.">
        <title>Comparative Genomics of Early-Diverging Mushroom-Forming Fungi Provides Insights into the Origins of Lignocellulose Decay Capabilities.</title>
        <authorList>
            <person name="Nagy L.G."/>
            <person name="Riley R."/>
            <person name="Tritt A."/>
            <person name="Adam C."/>
            <person name="Daum C."/>
            <person name="Floudas D."/>
            <person name="Sun H."/>
            <person name="Yadav J.S."/>
            <person name="Pangilinan J."/>
            <person name="Larsson K.H."/>
            <person name="Matsuura K."/>
            <person name="Barry K."/>
            <person name="Labutti K."/>
            <person name="Kuo R."/>
            <person name="Ohm R.A."/>
            <person name="Bhattacharya S.S."/>
            <person name="Shirouzu T."/>
            <person name="Yoshinaga Y."/>
            <person name="Martin F.M."/>
            <person name="Grigoriev I.V."/>
            <person name="Hibbett D.S."/>
        </authorList>
    </citation>
    <scope>NUCLEOTIDE SEQUENCE [LARGE SCALE GENOMIC DNA]</scope>
    <source>
        <strain evidence="3 4">HHB10207 ss-3</strain>
    </source>
</reference>
<accession>A0A166FLJ2</accession>
<dbReference type="InterPro" id="IPR011009">
    <property type="entry name" value="Kinase-like_dom_sf"/>
</dbReference>
<dbReference type="InterPro" id="IPR051681">
    <property type="entry name" value="Ser/Thr_Kinases-Pseudokinases"/>
</dbReference>